<dbReference type="Gene3D" id="3.40.50.1820">
    <property type="entry name" value="alpha/beta hydrolase"/>
    <property type="match status" value="1"/>
</dbReference>
<keyword evidence="2" id="KW-0575">Peroxidase</keyword>
<protein>
    <submittedName>
        <fullName evidence="2">Peroxidase</fullName>
    </submittedName>
</protein>
<feature type="domain" description="AB hydrolase-1" evidence="1">
    <location>
        <begin position="31"/>
        <end position="267"/>
    </location>
</feature>
<keyword evidence="2" id="KW-0560">Oxidoreductase</keyword>
<dbReference type="InterPro" id="IPR000073">
    <property type="entry name" value="AB_hydrolase_1"/>
</dbReference>
<dbReference type="AlphaFoldDB" id="A0A6N4WCW6"/>
<dbReference type="PANTHER" id="PTHR43194:SF2">
    <property type="entry name" value="PEROXISOMAL MEMBRANE PROTEIN LPX1"/>
    <property type="match status" value="1"/>
</dbReference>
<reference evidence="2 3" key="1">
    <citation type="journal article" date="2019" name="Emerg. Microbes Infect.">
        <title>Comprehensive subspecies identification of 175 nontuberculous mycobacteria species based on 7547 genomic profiles.</title>
        <authorList>
            <person name="Matsumoto Y."/>
            <person name="Kinjo T."/>
            <person name="Motooka D."/>
            <person name="Nabeya D."/>
            <person name="Jung N."/>
            <person name="Uechi K."/>
            <person name="Horii T."/>
            <person name="Iida T."/>
            <person name="Fujita J."/>
            <person name="Nakamura S."/>
        </authorList>
    </citation>
    <scope>NUCLEOTIDE SEQUENCE [LARGE SCALE GENOMIC DNA]</scope>
    <source>
        <strain evidence="2 3">JCM 30275</strain>
    </source>
</reference>
<dbReference type="KEGG" id="many:MANY_31490"/>
<dbReference type="PANTHER" id="PTHR43194">
    <property type="entry name" value="HYDROLASE ALPHA/BETA FOLD FAMILY"/>
    <property type="match status" value="1"/>
</dbReference>
<dbReference type="GO" id="GO:0004601">
    <property type="term" value="F:peroxidase activity"/>
    <property type="evidence" value="ECO:0007669"/>
    <property type="project" value="UniProtKB-KW"/>
</dbReference>
<dbReference type="EMBL" id="AP022620">
    <property type="protein sequence ID" value="BBZ77812.1"/>
    <property type="molecule type" value="Genomic_DNA"/>
</dbReference>
<dbReference type="InterPro" id="IPR050228">
    <property type="entry name" value="Carboxylesterase_BioH"/>
</dbReference>
<dbReference type="Proteomes" id="UP000467249">
    <property type="component" value="Chromosome"/>
</dbReference>
<dbReference type="RefSeq" id="WP_163805074.1">
    <property type="nucleotide sequence ID" value="NZ_AP022620.1"/>
</dbReference>
<dbReference type="Pfam" id="PF00561">
    <property type="entry name" value="Abhydrolase_1"/>
    <property type="match status" value="1"/>
</dbReference>
<evidence type="ECO:0000259" key="1">
    <source>
        <dbReference type="Pfam" id="PF00561"/>
    </source>
</evidence>
<name>A0A6N4WCW6_9MYCO</name>
<evidence type="ECO:0000313" key="2">
    <source>
        <dbReference type="EMBL" id="BBZ77812.1"/>
    </source>
</evidence>
<accession>A0A6N4WCW6</accession>
<proteinExistence type="predicted"/>
<evidence type="ECO:0000313" key="3">
    <source>
        <dbReference type="Proteomes" id="UP000467249"/>
    </source>
</evidence>
<gene>
    <name evidence="2" type="ORF">MANY_31490</name>
</gene>
<dbReference type="InterPro" id="IPR029058">
    <property type="entry name" value="AB_hydrolase_fold"/>
</dbReference>
<sequence length="296" mass="32167">MTQTSPPPQLSIPVAGLTLCADAYGDPAAHPVVLLHGGGQTRHSWTKTAADLGAQNWYALTVDLRGHGDSGWSPDGAYPLDRFADDVVRITEFLGRPPILVGASLGGISSLAALGLRPDLALGLVLVDVSPFLQPAGTSKIRDFMLGRAKEGFASLEEAGDYVAAYLSHRPRPKNLDGLKRNLRERNGRWYWHWDPEFLASPEDQAVQRNTLTDPAWLGAAAGTLRIPTLLVRGGKSDVLSIEDSIRFLNLVPHAEFATVADAHHMVAGDDNAVFEQVLWDFLDRRVRSRLALLEG</sequence>
<keyword evidence="3" id="KW-1185">Reference proteome</keyword>
<dbReference type="SUPFAM" id="SSF53474">
    <property type="entry name" value="alpha/beta-Hydrolases"/>
    <property type="match status" value="1"/>
</dbReference>
<organism evidence="2 3">
    <name type="scientific">Mycolicibacterium anyangense</name>
    <dbReference type="NCBI Taxonomy" id="1431246"/>
    <lineage>
        <taxon>Bacteria</taxon>
        <taxon>Bacillati</taxon>
        <taxon>Actinomycetota</taxon>
        <taxon>Actinomycetes</taxon>
        <taxon>Mycobacteriales</taxon>
        <taxon>Mycobacteriaceae</taxon>
        <taxon>Mycolicibacterium</taxon>
    </lineage>
</organism>